<evidence type="ECO:0000313" key="2">
    <source>
        <dbReference type="EMBL" id="CAI2190528.1"/>
    </source>
</evidence>
<sequence>TLSNMLKLFVDAIKCIIVIFQIIIFYNSFVTSVSIMQEYQIKIPTSSYKNVKEQATNCIQSNIEIQLHIGSSFSSSVYTLSKKSGNFFLLKYGILVELSENTLFCFPEKEEHGITIIPPEAFQAVISQNIAKKL</sequence>
<keyword evidence="3" id="KW-1185">Reference proteome</keyword>
<proteinExistence type="predicted"/>
<protein>
    <submittedName>
        <fullName evidence="2">5526_t:CDS:1</fullName>
    </submittedName>
</protein>
<evidence type="ECO:0000313" key="3">
    <source>
        <dbReference type="Proteomes" id="UP001153678"/>
    </source>
</evidence>
<comment type="caution">
    <text evidence="2">The sequence shown here is derived from an EMBL/GenBank/DDBJ whole genome shotgun (WGS) entry which is preliminary data.</text>
</comment>
<gene>
    <name evidence="2" type="ORF">FWILDA_LOCUS14620</name>
</gene>
<keyword evidence="1" id="KW-1133">Transmembrane helix</keyword>
<dbReference type="Proteomes" id="UP001153678">
    <property type="component" value="Unassembled WGS sequence"/>
</dbReference>
<keyword evidence="1" id="KW-0812">Transmembrane</keyword>
<reference evidence="2" key="1">
    <citation type="submission" date="2022-08" db="EMBL/GenBank/DDBJ databases">
        <authorList>
            <person name="Kallberg Y."/>
            <person name="Tangrot J."/>
            <person name="Rosling A."/>
        </authorList>
    </citation>
    <scope>NUCLEOTIDE SEQUENCE</scope>
    <source>
        <strain evidence="2">Wild A</strain>
    </source>
</reference>
<organism evidence="2 3">
    <name type="scientific">Funneliformis geosporum</name>
    <dbReference type="NCBI Taxonomy" id="1117311"/>
    <lineage>
        <taxon>Eukaryota</taxon>
        <taxon>Fungi</taxon>
        <taxon>Fungi incertae sedis</taxon>
        <taxon>Mucoromycota</taxon>
        <taxon>Glomeromycotina</taxon>
        <taxon>Glomeromycetes</taxon>
        <taxon>Glomerales</taxon>
        <taxon>Glomeraceae</taxon>
        <taxon>Funneliformis</taxon>
    </lineage>
</organism>
<evidence type="ECO:0000256" key="1">
    <source>
        <dbReference type="SAM" id="Phobius"/>
    </source>
</evidence>
<feature type="non-terminal residue" evidence="2">
    <location>
        <position position="134"/>
    </location>
</feature>
<name>A0A9W4T0U1_9GLOM</name>
<keyword evidence="1" id="KW-0472">Membrane</keyword>
<dbReference type="AlphaFoldDB" id="A0A9W4T0U1"/>
<feature type="transmembrane region" description="Helical" evidence="1">
    <location>
        <begin position="12"/>
        <end position="36"/>
    </location>
</feature>
<dbReference type="EMBL" id="CAMKVN010006636">
    <property type="protein sequence ID" value="CAI2190528.1"/>
    <property type="molecule type" value="Genomic_DNA"/>
</dbReference>
<accession>A0A9W4T0U1</accession>